<accession>A0A371RL26</accession>
<dbReference type="GO" id="GO:0008146">
    <property type="term" value="F:sulfotransferase activity"/>
    <property type="evidence" value="ECO:0007669"/>
    <property type="project" value="InterPro"/>
</dbReference>
<dbReference type="GO" id="GO:0016020">
    <property type="term" value="C:membrane"/>
    <property type="evidence" value="ECO:0007669"/>
    <property type="project" value="InterPro"/>
</dbReference>
<evidence type="ECO:0000313" key="1">
    <source>
        <dbReference type="EMBL" id="RFB06155.1"/>
    </source>
</evidence>
<proteinExistence type="predicted"/>
<organism evidence="1 2">
    <name type="scientific">Parvularcula marina</name>
    <dbReference type="NCBI Taxonomy" id="2292771"/>
    <lineage>
        <taxon>Bacteria</taxon>
        <taxon>Pseudomonadati</taxon>
        <taxon>Pseudomonadota</taxon>
        <taxon>Alphaproteobacteria</taxon>
        <taxon>Parvularculales</taxon>
        <taxon>Parvularculaceae</taxon>
        <taxon>Parvularcula</taxon>
    </lineage>
</organism>
<evidence type="ECO:0000313" key="2">
    <source>
        <dbReference type="Proteomes" id="UP000264589"/>
    </source>
</evidence>
<evidence type="ECO:0008006" key="3">
    <source>
        <dbReference type="Google" id="ProtNLM"/>
    </source>
</evidence>
<dbReference type="EMBL" id="QUQO01000001">
    <property type="protein sequence ID" value="RFB06155.1"/>
    <property type="molecule type" value="Genomic_DNA"/>
</dbReference>
<protein>
    <recommendedName>
        <fullName evidence="3">Sulfotransferase family protein</fullName>
    </recommendedName>
</protein>
<gene>
    <name evidence="1" type="ORF">DX908_13290</name>
</gene>
<name>A0A371RL26_9PROT</name>
<sequence>MSEVMTNPTPTRLMRQATRLRLRREYPVRVPDLGIAYVAAPKNACTTLKMTLYRLRFGEEFDIVNVRGRDVFHVHHVFPSQEFDARGLEGTKVEDRFCVIRDPIDRFVSFYCNRILYHDDLAKSGPLLTAQGLKTQPDINELVADLDKYMKAARLVRHHVLPQSYFLGTDPSLYGLVADVSELDQVRAFLSDRVGEDTGAFPRYQEGGNDRKDEVHAALSPESRAALEEFYADDLRIWR</sequence>
<dbReference type="InterPro" id="IPR005331">
    <property type="entry name" value="Sulfotransferase"/>
</dbReference>
<dbReference type="InParanoid" id="A0A371RL26"/>
<keyword evidence="2" id="KW-1185">Reference proteome</keyword>
<dbReference type="Pfam" id="PF03567">
    <property type="entry name" value="Sulfotransfer_2"/>
    <property type="match status" value="1"/>
</dbReference>
<dbReference type="Proteomes" id="UP000264589">
    <property type="component" value="Unassembled WGS sequence"/>
</dbReference>
<comment type="caution">
    <text evidence="1">The sequence shown here is derived from an EMBL/GenBank/DDBJ whole genome shotgun (WGS) entry which is preliminary data.</text>
</comment>
<reference evidence="1 2" key="1">
    <citation type="submission" date="2018-08" db="EMBL/GenBank/DDBJ databases">
        <title>Parvularcula sp. SM1705, isolated from surface water of the South Sea China.</title>
        <authorList>
            <person name="Sun L."/>
        </authorList>
    </citation>
    <scope>NUCLEOTIDE SEQUENCE [LARGE SCALE GENOMIC DNA]</scope>
    <source>
        <strain evidence="1 2">SM1705</strain>
    </source>
</reference>
<dbReference type="AlphaFoldDB" id="A0A371RL26"/>